<comment type="caution">
    <text evidence="10">The sequence shown here is derived from an EMBL/GenBank/DDBJ whole genome shotgun (WGS) entry which is preliminary data.</text>
</comment>
<dbReference type="PANTHER" id="PTHR22951:SF112">
    <property type="entry name" value="ANTH DOMAIN, PHOSPHOINOSITIDE-BINDING CLATHRIN ADAPTOR, DOMAIN 2"/>
    <property type="match status" value="1"/>
</dbReference>
<dbReference type="GO" id="GO:0048268">
    <property type="term" value="P:clathrin coat assembly"/>
    <property type="evidence" value="ECO:0007669"/>
    <property type="project" value="InterPro"/>
</dbReference>
<evidence type="ECO:0000256" key="7">
    <source>
        <dbReference type="ARBA" id="ARBA00023176"/>
    </source>
</evidence>
<dbReference type="InterPro" id="IPR008942">
    <property type="entry name" value="ENTH_VHS"/>
</dbReference>
<feature type="domain" description="ENTH" evidence="9">
    <location>
        <begin position="25"/>
        <end position="156"/>
    </location>
</feature>
<evidence type="ECO:0000313" key="10">
    <source>
        <dbReference type="EMBL" id="KAJ0216623.1"/>
    </source>
</evidence>
<dbReference type="GO" id="GO:0006900">
    <property type="term" value="P:vesicle budding from membrane"/>
    <property type="evidence" value="ECO:0000318"/>
    <property type="project" value="GO_Central"/>
</dbReference>
<keyword evidence="7" id="KW-0168">Coated pit</keyword>
<dbReference type="Gene3D" id="1.20.58.150">
    <property type="entry name" value="ANTH domain"/>
    <property type="match status" value="1"/>
</dbReference>
<gene>
    <name evidence="10" type="ORF">LSAT_V11C300144240</name>
</gene>
<evidence type="ECO:0000256" key="1">
    <source>
        <dbReference type="ARBA" id="ARBA00004132"/>
    </source>
</evidence>
<dbReference type="GO" id="GO:0032050">
    <property type="term" value="F:clathrin heavy chain binding"/>
    <property type="evidence" value="ECO:0000318"/>
    <property type="project" value="GO_Central"/>
</dbReference>
<dbReference type="GO" id="GO:0005794">
    <property type="term" value="C:Golgi apparatus"/>
    <property type="evidence" value="ECO:0007669"/>
    <property type="project" value="UniProtKB-SubCell"/>
</dbReference>
<keyword evidence="8" id="KW-0968">Cytoplasmic vesicle</keyword>
<dbReference type="PROSITE" id="PS50942">
    <property type="entry name" value="ENTH"/>
    <property type="match status" value="1"/>
</dbReference>
<dbReference type="GO" id="GO:0005905">
    <property type="term" value="C:clathrin-coated pit"/>
    <property type="evidence" value="ECO:0000318"/>
    <property type="project" value="GO_Central"/>
</dbReference>
<comment type="subcellular location">
    <subcellularLocation>
        <location evidence="1">Cytoplasmic vesicle</location>
        <location evidence="1">Clathrin-coated vesicle</location>
    </subcellularLocation>
    <subcellularLocation>
        <location evidence="2">Golgi apparatus</location>
    </subcellularLocation>
    <subcellularLocation>
        <location evidence="3">Membrane</location>
        <location evidence="3">Clathrin-coated pit</location>
    </subcellularLocation>
</comment>
<dbReference type="SUPFAM" id="SSF48464">
    <property type="entry name" value="ENTH/VHS domain"/>
    <property type="match status" value="1"/>
</dbReference>
<sequence>MKFWKRASGALKDRRSLLKASFTQRSTFRNPDIEAVVIKATTHDETRVDYRNAQRVFAWVGISDDYLRQVLWALTHRMWRTHNWVVVLKGLMLLHGVFCCKVPGIQEIGRLPFDMMNFKDKHTRRGKLSGLNEFIRAYYVFLDEKSSFIFFHSQEQRDRRVKEQMALLSRDGSTDEQKEKSTIQDLIWLQKLQGLLDLLLQIRPKSRQMVNLLVLEAMDCIVIEFYDICGRISNGIGSVLMTIYSVGKNDAKMVLSIMQKAKVQHEQLSLYFDFCREIGVGNASEIPKMEQMPEEGIQKLEQIINKDPEQFKLEQEQEKSIIVMEHHDSTKTPNLDNSTSLKTMISDDWEVFESKQMKSNKDPELIDLFSPPGKNNIKINHLVQENTIEFPDLISL</sequence>
<reference evidence="10 11" key="1">
    <citation type="journal article" date="2017" name="Nat. Commun.">
        <title>Genome assembly with in vitro proximity ligation data and whole-genome triplication in lettuce.</title>
        <authorList>
            <person name="Reyes-Chin-Wo S."/>
            <person name="Wang Z."/>
            <person name="Yang X."/>
            <person name="Kozik A."/>
            <person name="Arikit S."/>
            <person name="Song C."/>
            <person name="Xia L."/>
            <person name="Froenicke L."/>
            <person name="Lavelle D.O."/>
            <person name="Truco M.J."/>
            <person name="Xia R."/>
            <person name="Zhu S."/>
            <person name="Xu C."/>
            <person name="Xu H."/>
            <person name="Xu X."/>
            <person name="Cox K."/>
            <person name="Korf I."/>
            <person name="Meyers B.C."/>
            <person name="Michelmore R.W."/>
        </authorList>
    </citation>
    <scope>NUCLEOTIDE SEQUENCE [LARGE SCALE GENOMIC DNA]</scope>
    <source>
        <strain evidence="11">cv. Salinas</strain>
        <tissue evidence="10">Seedlings</tissue>
    </source>
</reference>
<dbReference type="CDD" id="cd16987">
    <property type="entry name" value="ANTH_N_AP180_plant"/>
    <property type="match status" value="1"/>
</dbReference>
<dbReference type="AlphaFoldDB" id="A0A9R1W624"/>
<dbReference type="Gene3D" id="1.25.40.90">
    <property type="match status" value="1"/>
</dbReference>
<dbReference type="InterPro" id="IPR048050">
    <property type="entry name" value="ANTH_N_plant"/>
</dbReference>
<evidence type="ECO:0000256" key="6">
    <source>
        <dbReference type="ARBA" id="ARBA00023136"/>
    </source>
</evidence>
<dbReference type="GO" id="GO:0005545">
    <property type="term" value="F:1-phosphatidylinositol binding"/>
    <property type="evidence" value="ECO:0000318"/>
    <property type="project" value="GO_Central"/>
</dbReference>
<dbReference type="Proteomes" id="UP000235145">
    <property type="component" value="Unassembled WGS sequence"/>
</dbReference>
<accession>A0A9R1W624</accession>
<keyword evidence="11" id="KW-1185">Reference proteome</keyword>
<keyword evidence="4" id="KW-0254">Endocytosis</keyword>
<evidence type="ECO:0000256" key="3">
    <source>
        <dbReference type="ARBA" id="ARBA00004600"/>
    </source>
</evidence>
<evidence type="ECO:0000256" key="5">
    <source>
        <dbReference type="ARBA" id="ARBA00023034"/>
    </source>
</evidence>
<dbReference type="InterPro" id="IPR011417">
    <property type="entry name" value="ANTH_dom"/>
</dbReference>
<protein>
    <recommendedName>
        <fullName evidence="9">ENTH domain-containing protein</fullName>
    </recommendedName>
</protein>
<dbReference type="InterPro" id="IPR045192">
    <property type="entry name" value="AP180-like"/>
</dbReference>
<proteinExistence type="predicted"/>
<evidence type="ECO:0000256" key="8">
    <source>
        <dbReference type="ARBA" id="ARBA00023329"/>
    </source>
</evidence>
<dbReference type="InterPro" id="IPR014712">
    <property type="entry name" value="ANTH_dom_sf"/>
</dbReference>
<keyword evidence="6" id="KW-0472">Membrane</keyword>
<evidence type="ECO:0000256" key="2">
    <source>
        <dbReference type="ARBA" id="ARBA00004555"/>
    </source>
</evidence>
<evidence type="ECO:0000259" key="9">
    <source>
        <dbReference type="PROSITE" id="PS50942"/>
    </source>
</evidence>
<dbReference type="EMBL" id="NBSK02000003">
    <property type="protein sequence ID" value="KAJ0216623.1"/>
    <property type="molecule type" value="Genomic_DNA"/>
</dbReference>
<dbReference type="Gramene" id="rna-gnl|WGS:NBSK|LSAT_3X105601_mrna">
    <property type="protein sequence ID" value="cds-PLY64650.1"/>
    <property type="gene ID" value="gene-LSAT_3X105601"/>
</dbReference>
<keyword evidence="5" id="KW-0333">Golgi apparatus</keyword>
<dbReference type="GO" id="GO:0030136">
    <property type="term" value="C:clathrin-coated vesicle"/>
    <property type="evidence" value="ECO:0000318"/>
    <property type="project" value="GO_Central"/>
</dbReference>
<dbReference type="FunFam" id="1.25.40.90:FF:000027">
    <property type="entry name" value="Putative clathrin assembly protein"/>
    <property type="match status" value="1"/>
</dbReference>
<dbReference type="SUPFAM" id="SSF89009">
    <property type="entry name" value="GAT-like domain"/>
    <property type="match status" value="1"/>
</dbReference>
<dbReference type="OrthoDB" id="682511at2759"/>
<dbReference type="Pfam" id="PF07651">
    <property type="entry name" value="ANTH"/>
    <property type="match status" value="1"/>
</dbReference>
<dbReference type="InterPro" id="IPR013809">
    <property type="entry name" value="ENTH"/>
</dbReference>
<dbReference type="GO" id="GO:0005546">
    <property type="term" value="F:phosphatidylinositol-4,5-bisphosphate binding"/>
    <property type="evidence" value="ECO:0000318"/>
    <property type="project" value="GO_Central"/>
</dbReference>
<evidence type="ECO:0000313" key="11">
    <source>
        <dbReference type="Proteomes" id="UP000235145"/>
    </source>
</evidence>
<dbReference type="GO" id="GO:0072583">
    <property type="term" value="P:clathrin-dependent endocytosis"/>
    <property type="evidence" value="ECO:0000318"/>
    <property type="project" value="GO_Central"/>
</dbReference>
<evidence type="ECO:0000256" key="4">
    <source>
        <dbReference type="ARBA" id="ARBA00022583"/>
    </source>
</evidence>
<dbReference type="GO" id="GO:0000149">
    <property type="term" value="F:SNARE binding"/>
    <property type="evidence" value="ECO:0000318"/>
    <property type="project" value="GO_Central"/>
</dbReference>
<organism evidence="10 11">
    <name type="scientific">Lactuca sativa</name>
    <name type="common">Garden lettuce</name>
    <dbReference type="NCBI Taxonomy" id="4236"/>
    <lineage>
        <taxon>Eukaryota</taxon>
        <taxon>Viridiplantae</taxon>
        <taxon>Streptophyta</taxon>
        <taxon>Embryophyta</taxon>
        <taxon>Tracheophyta</taxon>
        <taxon>Spermatophyta</taxon>
        <taxon>Magnoliopsida</taxon>
        <taxon>eudicotyledons</taxon>
        <taxon>Gunneridae</taxon>
        <taxon>Pentapetalae</taxon>
        <taxon>asterids</taxon>
        <taxon>campanulids</taxon>
        <taxon>Asterales</taxon>
        <taxon>Asteraceae</taxon>
        <taxon>Cichorioideae</taxon>
        <taxon>Cichorieae</taxon>
        <taxon>Lactucinae</taxon>
        <taxon>Lactuca</taxon>
    </lineage>
</organism>
<name>A0A9R1W624_LACSA</name>
<dbReference type="PANTHER" id="PTHR22951">
    <property type="entry name" value="CLATHRIN ASSEMBLY PROTEIN"/>
    <property type="match status" value="1"/>
</dbReference>